<gene>
    <name evidence="3" type="ORF">V1264_017417</name>
</gene>
<keyword evidence="2" id="KW-0812">Transmembrane</keyword>
<sequence>MGYVSCDMQETGARDVIVRKHLLVKCPAKIIEFSFEKTGSTTSLYFFFRAHTPKITKVKLNAAKTSEDNANGNNGIRPSTLLIQSPSQKMVSGKPPDFKVEVDITDMLYEGLDYWRIELFNEVGFDSFSFFLNATSTPQLDKSPLSTIIISVSCGAVSIVVIIVVIIKRRRRTTPPLYQNSVLLATHQLGRPLQHQPLANQCGRVAMQELEEAQSRRSNGSHSSSNNTYEEVDDCSADAAEDPSQNTPRNKPESSIEDSYLHPVSSTGDLNASPKPTSVNENACSPPTESSLKLASAGLAVNVKSKSMPTLITGVDESVMQVNGEDGVDEASSKLVGSCECGEDISEQLYENTAL</sequence>
<dbReference type="AlphaFoldDB" id="A0AAN9BJ59"/>
<evidence type="ECO:0000313" key="3">
    <source>
        <dbReference type="EMBL" id="KAK7106124.1"/>
    </source>
</evidence>
<keyword evidence="2" id="KW-1133">Transmembrane helix</keyword>
<comment type="caution">
    <text evidence="3">The sequence shown here is derived from an EMBL/GenBank/DDBJ whole genome shotgun (WGS) entry which is preliminary data.</text>
</comment>
<feature type="compositionally biased region" description="Low complexity" evidence="1">
    <location>
        <begin position="216"/>
        <end position="227"/>
    </location>
</feature>
<feature type="region of interest" description="Disordered" evidence="1">
    <location>
        <begin position="210"/>
        <end position="289"/>
    </location>
</feature>
<proteinExistence type="predicted"/>
<name>A0AAN9BJ59_9CAEN</name>
<feature type="transmembrane region" description="Helical" evidence="2">
    <location>
        <begin position="145"/>
        <end position="167"/>
    </location>
</feature>
<accession>A0AAN9BJ59</accession>
<evidence type="ECO:0000313" key="4">
    <source>
        <dbReference type="Proteomes" id="UP001374579"/>
    </source>
</evidence>
<keyword evidence="4" id="KW-1185">Reference proteome</keyword>
<dbReference type="EMBL" id="JBAMIC010000007">
    <property type="protein sequence ID" value="KAK7106124.1"/>
    <property type="molecule type" value="Genomic_DNA"/>
</dbReference>
<protein>
    <submittedName>
        <fullName evidence="3">Uncharacterized protein</fullName>
    </submittedName>
</protein>
<organism evidence="3 4">
    <name type="scientific">Littorina saxatilis</name>
    <dbReference type="NCBI Taxonomy" id="31220"/>
    <lineage>
        <taxon>Eukaryota</taxon>
        <taxon>Metazoa</taxon>
        <taxon>Spiralia</taxon>
        <taxon>Lophotrochozoa</taxon>
        <taxon>Mollusca</taxon>
        <taxon>Gastropoda</taxon>
        <taxon>Caenogastropoda</taxon>
        <taxon>Littorinimorpha</taxon>
        <taxon>Littorinoidea</taxon>
        <taxon>Littorinidae</taxon>
        <taxon>Littorina</taxon>
    </lineage>
</organism>
<dbReference type="Proteomes" id="UP001374579">
    <property type="component" value="Unassembled WGS sequence"/>
</dbReference>
<feature type="compositionally biased region" description="Acidic residues" evidence="1">
    <location>
        <begin position="230"/>
        <end position="241"/>
    </location>
</feature>
<feature type="compositionally biased region" description="Polar residues" evidence="1">
    <location>
        <begin position="264"/>
        <end position="289"/>
    </location>
</feature>
<reference evidence="3 4" key="1">
    <citation type="submission" date="2024-02" db="EMBL/GenBank/DDBJ databases">
        <title>Chromosome-scale genome assembly of the rough periwinkle Littorina saxatilis.</title>
        <authorList>
            <person name="De Jode A."/>
            <person name="Faria R."/>
            <person name="Formenti G."/>
            <person name="Sims Y."/>
            <person name="Smith T.P."/>
            <person name="Tracey A."/>
            <person name="Wood J.M.D."/>
            <person name="Zagrodzka Z.B."/>
            <person name="Johannesson K."/>
            <person name="Butlin R.K."/>
            <person name="Leder E.H."/>
        </authorList>
    </citation>
    <scope>NUCLEOTIDE SEQUENCE [LARGE SCALE GENOMIC DNA]</scope>
    <source>
        <strain evidence="3">Snail1</strain>
        <tissue evidence="3">Muscle</tissue>
    </source>
</reference>
<keyword evidence="2" id="KW-0472">Membrane</keyword>
<evidence type="ECO:0000256" key="1">
    <source>
        <dbReference type="SAM" id="MobiDB-lite"/>
    </source>
</evidence>
<evidence type="ECO:0000256" key="2">
    <source>
        <dbReference type="SAM" id="Phobius"/>
    </source>
</evidence>